<dbReference type="InterPro" id="IPR004628">
    <property type="entry name" value="Man_deHydtase"/>
</dbReference>
<name>A0ABU0YLL4_9PROT</name>
<evidence type="ECO:0000256" key="10">
    <source>
        <dbReference type="SAM" id="MobiDB-lite"/>
    </source>
</evidence>
<protein>
    <recommendedName>
        <fullName evidence="5 9">Mannonate dehydratase</fullName>
        <ecNumber evidence="5 9">4.2.1.8</ecNumber>
    </recommendedName>
    <alternativeName>
        <fullName evidence="9">D-mannonate hydro-lyase</fullName>
    </alternativeName>
</protein>
<comment type="similarity">
    <text evidence="4 9">Belongs to the mannonate dehydratase family.</text>
</comment>
<dbReference type="EMBL" id="JAUYVI010000004">
    <property type="protein sequence ID" value="MDQ7248599.1"/>
    <property type="molecule type" value="Genomic_DNA"/>
</dbReference>
<dbReference type="Proteomes" id="UP001230156">
    <property type="component" value="Unassembled WGS sequence"/>
</dbReference>
<comment type="caution">
    <text evidence="11">The sequence shown here is derived from an EMBL/GenBank/DDBJ whole genome shotgun (WGS) entry which is preliminary data.</text>
</comment>
<comment type="cofactor">
    <cofactor evidence="9">
        <name>Fe(2+)</name>
        <dbReference type="ChEBI" id="CHEBI:29033"/>
    </cofactor>
    <cofactor evidence="9">
        <name>Mn(2+)</name>
        <dbReference type="ChEBI" id="CHEBI:29035"/>
    </cofactor>
</comment>
<evidence type="ECO:0000256" key="6">
    <source>
        <dbReference type="ARBA" id="ARBA00023004"/>
    </source>
</evidence>
<dbReference type="Pfam" id="PF03786">
    <property type="entry name" value="UxuA"/>
    <property type="match status" value="1"/>
</dbReference>
<keyword evidence="6 9" id="KW-0408">Iron</keyword>
<reference evidence="12" key="1">
    <citation type="submission" date="2023-08" db="EMBL/GenBank/DDBJ databases">
        <title>Rhodospirillaceae gen. nov., a novel taxon isolated from the Yangtze River Yuezi River estuary sludge.</title>
        <authorList>
            <person name="Ruan L."/>
        </authorList>
    </citation>
    <scope>NUCLEOTIDE SEQUENCE [LARGE SCALE GENOMIC DNA]</scope>
    <source>
        <strain evidence="12">R-7</strain>
    </source>
</reference>
<feature type="region of interest" description="Disordered" evidence="10">
    <location>
        <begin position="334"/>
        <end position="355"/>
    </location>
</feature>
<sequence>MEETWRWFGPKDKVPLQHVRQAGATGIVTALHHVPNGTAWDKDDVARRNAEVKAGGMRWSVVESIPISEEIKTRTGDWKKHLEAYGQSIRALAANGIETVCYNFMPVIDWTRTDLYYKMPDGSLSLRFDANEFAAFDLFILRRQHAAAEYTPERIEAARRCHEAMTTEQREKLTRTIIAGLPGAEESYTIEMLRAALDKYRGVTKDEFRDRLGEFLDAMTPIAEEAGVRLAIHPDDPPRSLLGLPRIVSTQEDARWILNRVESPNNGLTFCTGCYGVRPDNDLVAMAKEFASRIHFLHLRATKREDDPESFFEADHLAGDVDMVGVITEVLKEEKKRESAGRGDREIPMRPDHGHQMLDDIDKSVNPGYSAIGRLRGLAELRGVATAVKRMLG</sequence>
<dbReference type="EC" id="4.2.1.8" evidence="5 9"/>
<evidence type="ECO:0000313" key="12">
    <source>
        <dbReference type="Proteomes" id="UP001230156"/>
    </source>
</evidence>
<evidence type="ECO:0000256" key="4">
    <source>
        <dbReference type="ARBA" id="ARBA00007389"/>
    </source>
</evidence>
<dbReference type="InterPro" id="IPR036237">
    <property type="entry name" value="Xyl_isomerase-like_sf"/>
</dbReference>
<accession>A0ABU0YLL4</accession>
<evidence type="ECO:0000256" key="7">
    <source>
        <dbReference type="ARBA" id="ARBA00023211"/>
    </source>
</evidence>
<dbReference type="Gene3D" id="3.20.20.150">
    <property type="entry name" value="Divalent-metal-dependent TIM barrel enzymes"/>
    <property type="match status" value="1"/>
</dbReference>
<dbReference type="NCBIfam" id="TIGR00695">
    <property type="entry name" value="uxuA"/>
    <property type="match status" value="1"/>
</dbReference>
<comment type="catalytic activity">
    <reaction evidence="1 9">
        <text>D-mannonate = 2-dehydro-3-deoxy-D-gluconate + H2O</text>
        <dbReference type="Rhea" id="RHEA:20097"/>
        <dbReference type="ChEBI" id="CHEBI:15377"/>
        <dbReference type="ChEBI" id="CHEBI:17767"/>
        <dbReference type="ChEBI" id="CHEBI:57990"/>
        <dbReference type="EC" id="4.2.1.8"/>
    </reaction>
</comment>
<keyword evidence="8 9" id="KW-0456">Lyase</keyword>
<evidence type="ECO:0000256" key="1">
    <source>
        <dbReference type="ARBA" id="ARBA00001794"/>
    </source>
</evidence>
<evidence type="ECO:0000256" key="9">
    <source>
        <dbReference type="HAMAP-Rule" id="MF_00106"/>
    </source>
</evidence>
<dbReference type="PIRSF" id="PIRSF016049">
    <property type="entry name" value="Man_dehyd"/>
    <property type="match status" value="1"/>
</dbReference>
<dbReference type="RefSeq" id="WP_379956073.1">
    <property type="nucleotide sequence ID" value="NZ_JAUYVI010000004.1"/>
</dbReference>
<keyword evidence="7 9" id="KW-0464">Manganese</keyword>
<dbReference type="SUPFAM" id="SSF51658">
    <property type="entry name" value="Xylose isomerase-like"/>
    <property type="match status" value="1"/>
</dbReference>
<dbReference type="GO" id="GO:0008927">
    <property type="term" value="F:mannonate dehydratase activity"/>
    <property type="evidence" value="ECO:0007669"/>
    <property type="project" value="UniProtKB-EC"/>
</dbReference>
<evidence type="ECO:0000256" key="3">
    <source>
        <dbReference type="ARBA" id="ARBA00004892"/>
    </source>
</evidence>
<dbReference type="PANTHER" id="PTHR30387">
    <property type="entry name" value="MANNONATE DEHYDRATASE"/>
    <property type="match status" value="1"/>
</dbReference>
<gene>
    <name evidence="9 11" type="primary">uxuA</name>
    <name evidence="11" type="ORF">Q8A70_13015</name>
</gene>
<evidence type="ECO:0000313" key="11">
    <source>
        <dbReference type="EMBL" id="MDQ7248599.1"/>
    </source>
</evidence>
<organism evidence="11 12">
    <name type="scientific">Dongia sedimenti</name>
    <dbReference type="NCBI Taxonomy" id="3064282"/>
    <lineage>
        <taxon>Bacteria</taxon>
        <taxon>Pseudomonadati</taxon>
        <taxon>Pseudomonadota</taxon>
        <taxon>Alphaproteobacteria</taxon>
        <taxon>Rhodospirillales</taxon>
        <taxon>Dongiaceae</taxon>
        <taxon>Dongia</taxon>
    </lineage>
</organism>
<comment type="function">
    <text evidence="2 9">Catalyzes the dehydration of D-mannonate.</text>
</comment>
<comment type="pathway">
    <text evidence="3 9">Carbohydrate metabolism; pentose and glucuronate interconversion.</text>
</comment>
<dbReference type="NCBIfam" id="NF003027">
    <property type="entry name" value="PRK03906.1"/>
    <property type="match status" value="1"/>
</dbReference>
<dbReference type="PANTHER" id="PTHR30387:SF2">
    <property type="entry name" value="MANNONATE DEHYDRATASE"/>
    <property type="match status" value="1"/>
</dbReference>
<evidence type="ECO:0000256" key="8">
    <source>
        <dbReference type="ARBA" id="ARBA00023239"/>
    </source>
</evidence>
<keyword evidence="12" id="KW-1185">Reference proteome</keyword>
<dbReference type="HAMAP" id="MF_00106">
    <property type="entry name" value="UxuA"/>
    <property type="match status" value="1"/>
</dbReference>
<evidence type="ECO:0000256" key="5">
    <source>
        <dbReference type="ARBA" id="ARBA00012927"/>
    </source>
</evidence>
<proteinExistence type="inferred from homology"/>
<evidence type="ECO:0000256" key="2">
    <source>
        <dbReference type="ARBA" id="ARBA00002713"/>
    </source>
</evidence>